<proteinExistence type="predicted"/>
<sequence>MEQKQFESQEKINAKTERALLELKGKLDALVAVKEKPVGCRPAPLNADKWHSISTCHFGDITIMEKAKLINEEKGIGVVVCLVMQGDSLVSATSTVVSPYNFRAVPGPDGKPITTLMNKNALSM</sequence>
<name>A0A6M3L8W7_9ZZZZ</name>
<evidence type="ECO:0000313" key="2">
    <source>
        <dbReference type="EMBL" id="QJA89884.1"/>
    </source>
</evidence>
<organism evidence="2">
    <name type="scientific">viral metagenome</name>
    <dbReference type="NCBI Taxonomy" id="1070528"/>
    <lineage>
        <taxon>unclassified sequences</taxon>
        <taxon>metagenomes</taxon>
        <taxon>organismal metagenomes</taxon>
    </lineage>
</organism>
<dbReference type="EMBL" id="MT141887">
    <property type="protein sequence ID" value="QJA71632.1"/>
    <property type="molecule type" value="Genomic_DNA"/>
</dbReference>
<protein>
    <submittedName>
        <fullName evidence="2">Uncharacterized protein</fullName>
    </submittedName>
</protein>
<accession>A0A6M3L8W7</accession>
<dbReference type="EMBL" id="MT142875">
    <property type="protein sequence ID" value="QJA89884.1"/>
    <property type="molecule type" value="Genomic_DNA"/>
</dbReference>
<evidence type="ECO:0000313" key="1">
    <source>
        <dbReference type="EMBL" id="QJA71632.1"/>
    </source>
</evidence>
<reference evidence="2" key="1">
    <citation type="submission" date="2020-03" db="EMBL/GenBank/DDBJ databases">
        <title>The deep terrestrial virosphere.</title>
        <authorList>
            <person name="Holmfeldt K."/>
            <person name="Nilsson E."/>
            <person name="Simone D."/>
            <person name="Lopez-Fernandez M."/>
            <person name="Wu X."/>
            <person name="de Brujin I."/>
            <person name="Lundin D."/>
            <person name="Andersson A."/>
            <person name="Bertilsson S."/>
            <person name="Dopson M."/>
        </authorList>
    </citation>
    <scope>NUCLEOTIDE SEQUENCE</scope>
    <source>
        <strain evidence="1">MM415A03117</strain>
        <strain evidence="2">MM415B02485</strain>
    </source>
</reference>
<gene>
    <name evidence="1" type="ORF">MM415A03117_0010</name>
    <name evidence="2" type="ORF">MM415B02485_0011</name>
</gene>
<dbReference type="AlphaFoldDB" id="A0A6M3L8W7"/>